<sequence>MCQQACGLTVFCCFSRDRDRVIAKIGAPAGKLRDTAARCRYKLQLRRQFMGASAEYRHDFPGRPESGFQDKRILSHIYQTYTDDDLPGSDSIFKTVDKIHLIHHVITSSDKDCAGYNIRALVKDETIEAYFPLHEKRLLSQLMDRALDWYFMKEELANTIRDYFGDKVAFYFVFQAFYLKWLLPIAVLGMALQIWAMVHGGPNNFTTAPFCILVSVWSVMMPHFWRRQEAKYTLGWGTMDDKALHGMGGRQRALLWTAVKQSNKNVFLQRGEQTIKSDPTLQKETS</sequence>
<dbReference type="PANTHER" id="PTHR12308">
    <property type="entry name" value="ANOCTAMIN"/>
    <property type="match status" value="1"/>
</dbReference>
<evidence type="ECO:0000256" key="4">
    <source>
        <dbReference type="ARBA" id="ARBA00023136"/>
    </source>
</evidence>
<dbReference type="Proteomes" id="UP001189429">
    <property type="component" value="Unassembled WGS sequence"/>
</dbReference>
<dbReference type="EMBL" id="CAUYUJ010020082">
    <property type="protein sequence ID" value="CAK0895726.1"/>
    <property type="molecule type" value="Genomic_DNA"/>
</dbReference>
<feature type="transmembrane region" description="Helical" evidence="5">
    <location>
        <begin position="168"/>
        <end position="195"/>
    </location>
</feature>
<evidence type="ECO:0000256" key="5">
    <source>
        <dbReference type="SAM" id="Phobius"/>
    </source>
</evidence>
<evidence type="ECO:0000256" key="1">
    <source>
        <dbReference type="ARBA" id="ARBA00004141"/>
    </source>
</evidence>
<gene>
    <name evidence="7" type="ORF">PCOR1329_LOCUS74399</name>
</gene>
<keyword evidence="2 5" id="KW-0812">Transmembrane</keyword>
<feature type="domain" description="Anoctamin transmembrane" evidence="6">
    <location>
        <begin position="160"/>
        <end position="243"/>
    </location>
</feature>
<dbReference type="InterPro" id="IPR049452">
    <property type="entry name" value="Anoctamin_TM"/>
</dbReference>
<keyword evidence="4 5" id="KW-0472">Membrane</keyword>
<dbReference type="PANTHER" id="PTHR12308:SF73">
    <property type="entry name" value="ANOCTAMIN"/>
    <property type="match status" value="1"/>
</dbReference>
<dbReference type="Pfam" id="PF04547">
    <property type="entry name" value="Anoctamin"/>
    <property type="match status" value="1"/>
</dbReference>
<keyword evidence="3 5" id="KW-1133">Transmembrane helix</keyword>
<keyword evidence="8" id="KW-1185">Reference proteome</keyword>
<evidence type="ECO:0000256" key="3">
    <source>
        <dbReference type="ARBA" id="ARBA00022989"/>
    </source>
</evidence>
<comment type="subcellular location">
    <subcellularLocation>
        <location evidence="1">Membrane</location>
        <topology evidence="1">Multi-pass membrane protein</topology>
    </subcellularLocation>
</comment>
<protein>
    <recommendedName>
        <fullName evidence="6">Anoctamin transmembrane domain-containing protein</fullName>
    </recommendedName>
</protein>
<evidence type="ECO:0000313" key="7">
    <source>
        <dbReference type="EMBL" id="CAK0895726.1"/>
    </source>
</evidence>
<reference evidence="7" key="1">
    <citation type="submission" date="2023-10" db="EMBL/GenBank/DDBJ databases">
        <authorList>
            <person name="Chen Y."/>
            <person name="Shah S."/>
            <person name="Dougan E. K."/>
            <person name="Thang M."/>
            <person name="Chan C."/>
        </authorList>
    </citation>
    <scope>NUCLEOTIDE SEQUENCE [LARGE SCALE GENOMIC DNA]</scope>
</reference>
<organism evidence="7 8">
    <name type="scientific">Prorocentrum cordatum</name>
    <dbReference type="NCBI Taxonomy" id="2364126"/>
    <lineage>
        <taxon>Eukaryota</taxon>
        <taxon>Sar</taxon>
        <taxon>Alveolata</taxon>
        <taxon>Dinophyceae</taxon>
        <taxon>Prorocentrales</taxon>
        <taxon>Prorocentraceae</taxon>
        <taxon>Prorocentrum</taxon>
    </lineage>
</organism>
<proteinExistence type="predicted"/>
<evidence type="ECO:0000313" key="8">
    <source>
        <dbReference type="Proteomes" id="UP001189429"/>
    </source>
</evidence>
<feature type="transmembrane region" description="Helical" evidence="5">
    <location>
        <begin position="207"/>
        <end position="225"/>
    </location>
</feature>
<dbReference type="InterPro" id="IPR007632">
    <property type="entry name" value="Anoctamin"/>
</dbReference>
<comment type="caution">
    <text evidence="7">The sequence shown here is derived from an EMBL/GenBank/DDBJ whole genome shotgun (WGS) entry which is preliminary data.</text>
</comment>
<name>A0ABN9XCB4_9DINO</name>
<evidence type="ECO:0000259" key="6">
    <source>
        <dbReference type="Pfam" id="PF04547"/>
    </source>
</evidence>
<evidence type="ECO:0000256" key="2">
    <source>
        <dbReference type="ARBA" id="ARBA00022692"/>
    </source>
</evidence>
<accession>A0ABN9XCB4</accession>